<accession>A0A495X6X1</accession>
<dbReference type="Proteomes" id="UP000272729">
    <property type="component" value="Unassembled WGS sequence"/>
</dbReference>
<dbReference type="SUPFAM" id="SSF81298">
    <property type="entry name" value="Adenylylcyclase toxin (the edema factor)"/>
    <property type="match status" value="1"/>
</dbReference>
<evidence type="ECO:0000313" key="2">
    <source>
        <dbReference type="Proteomes" id="UP000272729"/>
    </source>
</evidence>
<dbReference type="InterPro" id="IPR035099">
    <property type="entry name" value="Anthrax_toxin_C-terminal"/>
</dbReference>
<comment type="caution">
    <text evidence="1">The sequence shown here is derived from an EMBL/GenBank/DDBJ whole genome shotgun (WGS) entry which is preliminary data.</text>
</comment>
<dbReference type="AlphaFoldDB" id="A0A495X6X1"/>
<proteinExistence type="predicted"/>
<evidence type="ECO:0000313" key="1">
    <source>
        <dbReference type="EMBL" id="RKT68764.1"/>
    </source>
</evidence>
<gene>
    <name evidence="1" type="ORF">DFJ66_1957</name>
</gene>
<protein>
    <submittedName>
        <fullName evidence="1">Uncharacterized protein</fullName>
    </submittedName>
</protein>
<keyword evidence="2" id="KW-1185">Reference proteome</keyword>
<reference evidence="1 2" key="1">
    <citation type="submission" date="2018-10" db="EMBL/GenBank/DDBJ databases">
        <title>Sequencing the genomes of 1000 actinobacteria strains.</title>
        <authorList>
            <person name="Klenk H.-P."/>
        </authorList>
    </citation>
    <scope>NUCLEOTIDE SEQUENCE [LARGE SCALE GENOMIC DNA]</scope>
    <source>
        <strain evidence="1 2">DSM 43911</strain>
    </source>
</reference>
<dbReference type="EMBL" id="RBXR01000001">
    <property type="protein sequence ID" value="RKT68764.1"/>
    <property type="molecule type" value="Genomic_DNA"/>
</dbReference>
<organism evidence="1 2">
    <name type="scientific">Saccharothrix variisporea</name>
    <dbReference type="NCBI Taxonomy" id="543527"/>
    <lineage>
        <taxon>Bacteria</taxon>
        <taxon>Bacillati</taxon>
        <taxon>Actinomycetota</taxon>
        <taxon>Actinomycetes</taxon>
        <taxon>Pseudonocardiales</taxon>
        <taxon>Pseudonocardiaceae</taxon>
        <taxon>Saccharothrix</taxon>
    </lineage>
</organism>
<name>A0A495X6X1_9PSEU</name>
<sequence length="280" mass="31000">MASVEPVFGMPTENARKFQQVAAEQDLVIDVRATNPHSVAWLRDGALPKPEAVKAKTIDDLDVRLGARHRYRGLVGFFRPRLPRYGVTDRLLKRFTQRCEEFDLLRSKMALLERLGEYLVRDGVVHGYDRRGVLRPLTGDHDVFDIHASGGLPLTGKRYDRAVATMIDLDMGVTHGAHMYWRPTTAADRSMFESIARSSSPKLRFHPDGTMTAGDYRRLDGAVAVGEQRRLDGAVAVGEQRRLEGAVAVGDYRRVTAGTSAMTRPATAERPLATVSSVGS</sequence>